<keyword evidence="8" id="KW-1185">Reference proteome</keyword>
<reference evidence="7" key="3">
    <citation type="submission" date="2025-09" db="UniProtKB">
        <authorList>
            <consortium name="Ensembl"/>
        </authorList>
    </citation>
    <scope>IDENTIFICATION</scope>
</reference>
<dbReference type="GO" id="GO:0050727">
    <property type="term" value="P:regulation of inflammatory response"/>
    <property type="evidence" value="ECO:0007669"/>
    <property type="project" value="TreeGrafter"/>
</dbReference>
<dbReference type="FunFam" id="2.130.10.10:FF:000223">
    <property type="entry name" value="semaphorin-7A isoform X1"/>
    <property type="match status" value="1"/>
</dbReference>
<dbReference type="InterPro" id="IPR036179">
    <property type="entry name" value="Ig-like_dom_sf"/>
</dbReference>
<dbReference type="EMBL" id="AFYH01243686">
    <property type="status" value="NOT_ANNOTATED_CDS"/>
    <property type="molecule type" value="Genomic_DNA"/>
</dbReference>
<evidence type="ECO:0000256" key="4">
    <source>
        <dbReference type="PROSITE-ProRule" id="PRU00352"/>
    </source>
</evidence>
<dbReference type="InterPro" id="IPR007110">
    <property type="entry name" value="Ig-like_dom"/>
</dbReference>
<dbReference type="SUPFAM" id="SSF48726">
    <property type="entry name" value="Immunoglobulin"/>
    <property type="match status" value="1"/>
</dbReference>
<dbReference type="SMART" id="SM00630">
    <property type="entry name" value="Sema"/>
    <property type="match status" value="1"/>
</dbReference>
<dbReference type="Pfam" id="PF01403">
    <property type="entry name" value="Sema"/>
    <property type="match status" value="1"/>
</dbReference>
<dbReference type="InterPro" id="IPR027231">
    <property type="entry name" value="Semaphorin"/>
</dbReference>
<dbReference type="GO" id="GO:0007411">
    <property type="term" value="P:axon guidance"/>
    <property type="evidence" value="ECO:0007669"/>
    <property type="project" value="TreeGrafter"/>
</dbReference>
<evidence type="ECO:0000259" key="5">
    <source>
        <dbReference type="PROSITE" id="PS50835"/>
    </source>
</evidence>
<dbReference type="PANTHER" id="PTHR11036:SF80">
    <property type="entry name" value="SEMAPHORIN-7A"/>
    <property type="match status" value="1"/>
</dbReference>
<reference evidence="7" key="2">
    <citation type="submission" date="2025-08" db="UniProtKB">
        <authorList>
            <consortium name="Ensembl"/>
        </authorList>
    </citation>
    <scope>IDENTIFICATION</scope>
</reference>
<feature type="domain" description="Sema" evidence="6">
    <location>
        <begin position="1"/>
        <end position="410"/>
    </location>
</feature>
<evidence type="ECO:0000313" key="8">
    <source>
        <dbReference type="Proteomes" id="UP000008672"/>
    </source>
</evidence>
<dbReference type="AlphaFoldDB" id="H3A496"/>
<dbReference type="PANTHER" id="PTHR11036">
    <property type="entry name" value="SEMAPHORIN"/>
    <property type="match status" value="1"/>
</dbReference>
<evidence type="ECO:0000313" key="7">
    <source>
        <dbReference type="Ensembl" id="ENSLACP00000004467.1"/>
    </source>
</evidence>
<proteinExistence type="inferred from homology"/>
<dbReference type="GeneTree" id="ENSGT00940000158358"/>
<dbReference type="GO" id="GO:0030335">
    <property type="term" value="P:positive regulation of cell migration"/>
    <property type="evidence" value="ECO:0007669"/>
    <property type="project" value="TreeGrafter"/>
</dbReference>
<dbReference type="InParanoid" id="H3A496"/>
<gene>
    <name evidence="7" type="primary">LOC102366847</name>
</gene>
<dbReference type="GO" id="GO:0009897">
    <property type="term" value="C:external side of plasma membrane"/>
    <property type="evidence" value="ECO:0007669"/>
    <property type="project" value="TreeGrafter"/>
</dbReference>
<accession>H3A496</accession>
<dbReference type="FunCoup" id="H3A496">
    <property type="interactions" value="206"/>
</dbReference>
<dbReference type="GO" id="GO:0045499">
    <property type="term" value="F:chemorepellent activity"/>
    <property type="evidence" value="ECO:0007669"/>
    <property type="project" value="TreeGrafter"/>
</dbReference>
<keyword evidence="2" id="KW-1015">Disulfide bond</keyword>
<name>H3A496_LATCH</name>
<dbReference type="InterPro" id="IPR036352">
    <property type="entry name" value="Semap_dom_sf"/>
</dbReference>
<keyword evidence="3" id="KW-0325">Glycoprotein</keyword>
<dbReference type="SUPFAM" id="SSF103575">
    <property type="entry name" value="Plexin repeat"/>
    <property type="match status" value="1"/>
</dbReference>
<dbReference type="Ensembl" id="ENSLACT00000004506.1">
    <property type="protein sequence ID" value="ENSLACP00000004467.1"/>
    <property type="gene ID" value="ENSLACG00000003975.1"/>
</dbReference>
<dbReference type="Gene3D" id="2.60.40.10">
    <property type="entry name" value="Immunoglobulins"/>
    <property type="match status" value="1"/>
</dbReference>
<dbReference type="Gene3D" id="2.130.10.10">
    <property type="entry name" value="YVTN repeat-like/Quinoprotein amine dehydrogenase"/>
    <property type="match status" value="1"/>
</dbReference>
<comment type="similarity">
    <text evidence="1">Belongs to the semaphorin family.</text>
</comment>
<reference evidence="8" key="1">
    <citation type="submission" date="2011-08" db="EMBL/GenBank/DDBJ databases">
        <title>The draft genome of Latimeria chalumnae.</title>
        <authorList>
            <person name="Di Palma F."/>
            <person name="Alfoldi J."/>
            <person name="Johnson J."/>
            <person name="Berlin A."/>
            <person name="Gnerre S."/>
            <person name="Jaffe D."/>
            <person name="MacCallum I."/>
            <person name="Young S."/>
            <person name="Walker B.J."/>
            <person name="Lander E."/>
            <person name="Lindblad-Toh K."/>
        </authorList>
    </citation>
    <scope>NUCLEOTIDE SEQUENCE [LARGE SCALE GENOMIC DNA]</scope>
    <source>
        <strain evidence="8">Wild caught</strain>
    </source>
</reference>
<dbReference type="InterPro" id="IPR015943">
    <property type="entry name" value="WD40/YVTN_repeat-like_dom_sf"/>
</dbReference>
<comment type="caution">
    <text evidence="4">Lacks conserved residue(s) required for the propagation of feature annotation.</text>
</comment>
<dbReference type="Proteomes" id="UP000008672">
    <property type="component" value="Unassembled WGS sequence"/>
</dbReference>
<evidence type="ECO:0008006" key="9">
    <source>
        <dbReference type="Google" id="ProtNLM"/>
    </source>
</evidence>
<evidence type="ECO:0000259" key="6">
    <source>
        <dbReference type="PROSITE" id="PS51004"/>
    </source>
</evidence>
<dbReference type="STRING" id="7897.ENSLACP00000004467"/>
<organism evidence="7 8">
    <name type="scientific">Latimeria chalumnae</name>
    <name type="common">Coelacanth</name>
    <dbReference type="NCBI Taxonomy" id="7897"/>
    <lineage>
        <taxon>Eukaryota</taxon>
        <taxon>Metazoa</taxon>
        <taxon>Chordata</taxon>
        <taxon>Craniata</taxon>
        <taxon>Vertebrata</taxon>
        <taxon>Euteleostomi</taxon>
        <taxon>Coelacanthiformes</taxon>
        <taxon>Coelacanthidae</taxon>
        <taxon>Latimeria</taxon>
    </lineage>
</organism>
<dbReference type="InterPro" id="IPR013783">
    <property type="entry name" value="Ig-like_fold"/>
</dbReference>
<sequence length="542" mass="62605">FDKDQRHIVVQHDEGNDSICIGGVNKVYILNFTPNLQMNVQEDCQNYIRVLQKFNNSSIFVCGTNAVKPQCWSWSLSAHNETKVVDPQGICGRGISPYYPTQVSLSLIVEEDLYSAAPLTRENKNLQFRRIYGKRKQVWTDENWMKSPKFIGVSHIKRADDPDNEKIYLFFMERSLDEDPNVDPWISRVAQVCKVDEGGPKVILNSRWTTFLKAKLRCSIPSEAIYFNRLQDVFVLHSENWRESRVYGLFTSTWNFTAVCVYSVEEIDRVFRESTLKGYSSTLPNPRPGTCHVKSQQLFPAMLQVVKDHQEVDQWVQPIGDRTPLFFGRTPYQKITVDQVRGADGVLRKVLLLATGDRKIHKVVEDKHTPFNMLEIHPFKTSAAIQSMTLDSTTKKLYVGSAHEVVEISLENCDWHGNTKLDCQLSRDPYCTWRNGHCTSVRGNKLLTADKNSREPSKDLRIGKVMNPNENKSVLFYISVERENMFFLSCPVNSQHAHYWWLHNNTTKLECVRDKDRCIYLLQNVTPQQYGTYTCISEEEGY</sequence>
<dbReference type="SUPFAM" id="SSF101912">
    <property type="entry name" value="Sema domain"/>
    <property type="match status" value="1"/>
</dbReference>
<dbReference type="Gene3D" id="3.30.1680.10">
    <property type="entry name" value="ligand-binding face of the semaphorins, domain 2"/>
    <property type="match status" value="1"/>
</dbReference>
<dbReference type="PROSITE" id="PS50835">
    <property type="entry name" value="IG_LIKE"/>
    <property type="match status" value="1"/>
</dbReference>
<evidence type="ECO:0000256" key="1">
    <source>
        <dbReference type="ARBA" id="ARBA00009492"/>
    </source>
</evidence>
<dbReference type="PROSITE" id="PS51004">
    <property type="entry name" value="SEMA"/>
    <property type="match status" value="1"/>
</dbReference>
<evidence type="ECO:0000256" key="2">
    <source>
        <dbReference type="ARBA" id="ARBA00023157"/>
    </source>
</evidence>
<evidence type="ECO:0000256" key="3">
    <source>
        <dbReference type="ARBA" id="ARBA00023180"/>
    </source>
</evidence>
<dbReference type="GO" id="GO:0005178">
    <property type="term" value="F:integrin binding"/>
    <property type="evidence" value="ECO:0007669"/>
    <property type="project" value="TreeGrafter"/>
</dbReference>
<dbReference type="HOGENOM" id="CLU_009051_11_2_1"/>
<dbReference type="OMA" id="DSYHAEY"/>
<dbReference type="eggNOG" id="KOG3611">
    <property type="taxonomic scope" value="Eukaryota"/>
</dbReference>
<protein>
    <recommendedName>
        <fullName evidence="9">Semaphorin 7A (John Milton Hagen blood group)</fullName>
    </recommendedName>
</protein>
<dbReference type="InterPro" id="IPR001627">
    <property type="entry name" value="Semap_dom"/>
</dbReference>
<dbReference type="GO" id="GO:0071526">
    <property type="term" value="P:semaphorin-plexin signaling pathway"/>
    <property type="evidence" value="ECO:0007669"/>
    <property type="project" value="TreeGrafter"/>
</dbReference>
<dbReference type="GO" id="GO:0030215">
    <property type="term" value="F:semaphorin receptor binding"/>
    <property type="evidence" value="ECO:0007669"/>
    <property type="project" value="InterPro"/>
</dbReference>
<dbReference type="GO" id="GO:0001755">
    <property type="term" value="P:neural crest cell migration"/>
    <property type="evidence" value="ECO:0007669"/>
    <property type="project" value="TreeGrafter"/>
</dbReference>
<dbReference type="GO" id="GO:0007229">
    <property type="term" value="P:integrin-mediated signaling pathway"/>
    <property type="evidence" value="ECO:0007669"/>
    <property type="project" value="TreeGrafter"/>
</dbReference>
<feature type="domain" description="Ig-like" evidence="5">
    <location>
        <begin position="468"/>
        <end position="542"/>
    </location>
</feature>